<evidence type="ECO:0000313" key="1">
    <source>
        <dbReference type="EMBL" id="OQE17256.1"/>
    </source>
</evidence>
<dbReference type="OrthoDB" id="3787959at2759"/>
<proteinExistence type="predicted"/>
<name>A0A1V6STA2_9EURO</name>
<reference evidence="2" key="1">
    <citation type="journal article" date="2017" name="Nat. Microbiol.">
        <title>Global analysis of biosynthetic gene clusters reveals vast potential of secondary metabolite production in Penicillium species.</title>
        <authorList>
            <person name="Nielsen J.C."/>
            <person name="Grijseels S."/>
            <person name="Prigent S."/>
            <person name="Ji B."/>
            <person name="Dainat J."/>
            <person name="Nielsen K.F."/>
            <person name="Frisvad J.C."/>
            <person name="Workman M."/>
            <person name="Nielsen J."/>
        </authorList>
    </citation>
    <scope>NUCLEOTIDE SEQUENCE [LARGE SCALE GENOMIC DNA]</scope>
    <source>
        <strain evidence="2">IBT 24891</strain>
    </source>
</reference>
<dbReference type="STRING" id="303698.A0A1V6STA2"/>
<dbReference type="EMBL" id="MLKD01000021">
    <property type="protein sequence ID" value="OQE17256.1"/>
    <property type="molecule type" value="Genomic_DNA"/>
</dbReference>
<evidence type="ECO:0000313" key="2">
    <source>
        <dbReference type="Proteomes" id="UP000191285"/>
    </source>
</evidence>
<evidence type="ECO:0008006" key="3">
    <source>
        <dbReference type="Google" id="ProtNLM"/>
    </source>
</evidence>
<dbReference type="PANTHER" id="PTHR10622:SF10">
    <property type="entry name" value="HET DOMAIN-CONTAINING PROTEIN"/>
    <property type="match status" value="1"/>
</dbReference>
<sequence>MAYCLMSLLGVDMPLVYGEGEAEAFLRLQGEILLTSTDTSIFAWAIPASHSHAYYGLLAPSVECFANSHEIDPGSREVPIISEPCMYPMRGLCISLSMREIGEHYYTAHINATSRRIEDYNSSGPLAIYLLHVGKEPTPSRGYFYRVGFDSLPASIRRQATATGSEKASWKLYKIYVAQWNASGIPLPAI</sequence>
<accession>A0A1V6STA2</accession>
<dbReference type="PANTHER" id="PTHR10622">
    <property type="entry name" value="HET DOMAIN-CONTAINING PROTEIN"/>
    <property type="match status" value="1"/>
</dbReference>
<organism evidence="1 2">
    <name type="scientific">Penicillium steckii</name>
    <dbReference type="NCBI Taxonomy" id="303698"/>
    <lineage>
        <taxon>Eukaryota</taxon>
        <taxon>Fungi</taxon>
        <taxon>Dikarya</taxon>
        <taxon>Ascomycota</taxon>
        <taxon>Pezizomycotina</taxon>
        <taxon>Eurotiomycetes</taxon>
        <taxon>Eurotiomycetidae</taxon>
        <taxon>Eurotiales</taxon>
        <taxon>Aspergillaceae</taxon>
        <taxon>Penicillium</taxon>
    </lineage>
</organism>
<protein>
    <recommendedName>
        <fullName evidence="3">Heterokaryon incompatibility domain-containing protein</fullName>
    </recommendedName>
</protein>
<keyword evidence="2" id="KW-1185">Reference proteome</keyword>
<dbReference type="AlphaFoldDB" id="A0A1V6STA2"/>
<comment type="caution">
    <text evidence="1">The sequence shown here is derived from an EMBL/GenBank/DDBJ whole genome shotgun (WGS) entry which is preliminary data.</text>
</comment>
<dbReference type="Proteomes" id="UP000191285">
    <property type="component" value="Unassembled WGS sequence"/>
</dbReference>
<gene>
    <name evidence="1" type="ORF">PENSTE_c021G10024</name>
</gene>